<comment type="caution">
    <text evidence="1">The sequence shown here is derived from an EMBL/GenBank/DDBJ whole genome shotgun (WGS) entry which is preliminary data.</text>
</comment>
<name>A0AAV4BL91_9GAST</name>
<organism evidence="1 2">
    <name type="scientific">Plakobranchus ocellatus</name>
    <dbReference type="NCBI Taxonomy" id="259542"/>
    <lineage>
        <taxon>Eukaryota</taxon>
        <taxon>Metazoa</taxon>
        <taxon>Spiralia</taxon>
        <taxon>Lophotrochozoa</taxon>
        <taxon>Mollusca</taxon>
        <taxon>Gastropoda</taxon>
        <taxon>Heterobranchia</taxon>
        <taxon>Euthyneura</taxon>
        <taxon>Panpulmonata</taxon>
        <taxon>Sacoglossa</taxon>
        <taxon>Placobranchoidea</taxon>
        <taxon>Plakobranchidae</taxon>
        <taxon>Plakobranchus</taxon>
    </lineage>
</organism>
<dbReference type="EMBL" id="BLXT01005012">
    <property type="protein sequence ID" value="GFO19079.1"/>
    <property type="molecule type" value="Genomic_DNA"/>
</dbReference>
<gene>
    <name evidence="1" type="ORF">PoB_004558400</name>
</gene>
<evidence type="ECO:0000313" key="1">
    <source>
        <dbReference type="EMBL" id="GFO19079.1"/>
    </source>
</evidence>
<keyword evidence="2" id="KW-1185">Reference proteome</keyword>
<sequence length="99" mass="11609">MFNANEGRLEKRQAERLTRFKIREADDGCCCISAALPRYRLLHVRRATSVSQTHGLMTQLNSACLSWFTDRQAKRDMERWDKISLAWRQESMTTTRVDS</sequence>
<accession>A0AAV4BL91</accession>
<proteinExistence type="predicted"/>
<dbReference type="Proteomes" id="UP000735302">
    <property type="component" value="Unassembled WGS sequence"/>
</dbReference>
<protein>
    <submittedName>
        <fullName evidence="1">Uncharacterized protein</fullName>
    </submittedName>
</protein>
<reference evidence="1 2" key="1">
    <citation type="journal article" date="2021" name="Elife">
        <title>Chloroplast acquisition without the gene transfer in kleptoplastic sea slugs, Plakobranchus ocellatus.</title>
        <authorList>
            <person name="Maeda T."/>
            <person name="Takahashi S."/>
            <person name="Yoshida T."/>
            <person name="Shimamura S."/>
            <person name="Takaki Y."/>
            <person name="Nagai Y."/>
            <person name="Toyoda A."/>
            <person name="Suzuki Y."/>
            <person name="Arimoto A."/>
            <person name="Ishii H."/>
            <person name="Satoh N."/>
            <person name="Nishiyama T."/>
            <person name="Hasebe M."/>
            <person name="Maruyama T."/>
            <person name="Minagawa J."/>
            <person name="Obokata J."/>
            <person name="Shigenobu S."/>
        </authorList>
    </citation>
    <scope>NUCLEOTIDE SEQUENCE [LARGE SCALE GENOMIC DNA]</scope>
</reference>
<evidence type="ECO:0000313" key="2">
    <source>
        <dbReference type="Proteomes" id="UP000735302"/>
    </source>
</evidence>
<dbReference type="AlphaFoldDB" id="A0AAV4BL91"/>